<feature type="compositionally biased region" description="Basic and acidic residues" evidence="1">
    <location>
        <begin position="254"/>
        <end position="314"/>
    </location>
</feature>
<feature type="domain" description="Zinc knuckle CX2CX4HX4C" evidence="3">
    <location>
        <begin position="172"/>
        <end position="218"/>
    </location>
</feature>
<dbReference type="PANTHER" id="PTHR31286:SF182">
    <property type="entry name" value="ZINC KNUCKLE CX2CX4HX4C DOMAIN-CONTAINING PROTEIN"/>
    <property type="match status" value="1"/>
</dbReference>
<dbReference type="AlphaFoldDB" id="A0A398ANM4"/>
<dbReference type="PANTHER" id="PTHR31286">
    <property type="entry name" value="GLYCINE-RICH CELL WALL STRUCTURAL PROTEIN 1.8-LIKE"/>
    <property type="match status" value="1"/>
</dbReference>
<dbReference type="InterPro" id="IPR040256">
    <property type="entry name" value="At4g02000-like"/>
</dbReference>
<sequence>MYRSRYERAESSRQTRKRIQGSEEIIKVPQFDFTDLVEKYKLSLVGRMFHQDGRSVDALINHMPKRRIWDVEGRVRGTNLGNNKFQFDFDKEEDLQKVLLRRPCHFNKWSFSLERWIPTIKEDFPNSMMLWVTVIGVPTHYKKDESYRSIGGALGEVDKVDVENGRVRVYINVDEPLQFERKAGYANGDVIKVSLKYEELHRYCYTCKRISHEEGTCPGLSPEQREINRIARLEQKEKEEVAAREAFSAPLRGYEGKPRFDQQERVQRYSDSSLRKQELQIRRVEREGDERTDRSRTEEHGDLRNRLHNSRENQGKNVWNRLEHNSAGRYSRDAEKYHPYRREPREDRKLIRRGSESFNKSRYGDSNSSSSWRVRGNSPQHRGGYREQTDDRRKAPQSKSYRASPDSQRTISESHRYPRSAYQARGREAHSRPEQSIIWQPSAIGEKDKEVSAESNDKEQEMEEDLQLPSEEELRQFEEQYASVNLEMDEEMIDEDDLLDEVENEEIVVPETQEATQKNTKEQSKKGTGGGEASAKEKKSKLGLNEGQEREQKQGKFRRISHSRTCQTGVGALEAQIQKE</sequence>
<feature type="region of interest" description="Disordered" evidence="1">
    <location>
        <begin position="507"/>
        <end position="580"/>
    </location>
</feature>
<protein>
    <recommendedName>
        <fullName evidence="6">DUF4283 domain-containing protein</fullName>
    </recommendedName>
</protein>
<evidence type="ECO:0000313" key="5">
    <source>
        <dbReference type="Proteomes" id="UP000264353"/>
    </source>
</evidence>
<evidence type="ECO:0000259" key="2">
    <source>
        <dbReference type="Pfam" id="PF14111"/>
    </source>
</evidence>
<feature type="domain" description="DUF4283" evidence="2">
    <location>
        <begin position="38"/>
        <end position="121"/>
    </location>
</feature>
<feature type="compositionally biased region" description="Polar residues" evidence="1">
    <location>
        <begin position="356"/>
        <end position="380"/>
    </location>
</feature>
<proteinExistence type="predicted"/>
<evidence type="ECO:0000256" key="1">
    <source>
        <dbReference type="SAM" id="MobiDB-lite"/>
    </source>
</evidence>
<dbReference type="InterPro" id="IPR025836">
    <property type="entry name" value="Zn_knuckle_CX2CX4HX4C"/>
</dbReference>
<dbReference type="EMBL" id="CM010628">
    <property type="protein sequence ID" value="RID78424.1"/>
    <property type="molecule type" value="Genomic_DNA"/>
</dbReference>
<accession>A0A398ANM4</accession>
<evidence type="ECO:0000259" key="3">
    <source>
        <dbReference type="Pfam" id="PF14392"/>
    </source>
</evidence>
<feature type="compositionally biased region" description="Basic and acidic residues" evidence="1">
    <location>
        <begin position="445"/>
        <end position="459"/>
    </location>
</feature>
<reference evidence="4 5" key="1">
    <citation type="submission" date="2018-06" db="EMBL/GenBank/DDBJ databases">
        <title>WGS assembly of Brassica rapa FPsc.</title>
        <authorList>
            <person name="Bowman J."/>
            <person name="Kohchi T."/>
            <person name="Yamato K."/>
            <person name="Jenkins J."/>
            <person name="Shu S."/>
            <person name="Ishizaki K."/>
            <person name="Yamaoka S."/>
            <person name="Nishihama R."/>
            <person name="Nakamura Y."/>
            <person name="Berger F."/>
            <person name="Adam C."/>
            <person name="Aki S."/>
            <person name="Althoff F."/>
            <person name="Araki T."/>
            <person name="Arteaga-Vazquez M."/>
            <person name="Balasubrmanian S."/>
            <person name="Bauer D."/>
            <person name="Boehm C."/>
            <person name="Briginshaw L."/>
            <person name="Caballero-Perez J."/>
            <person name="Catarino B."/>
            <person name="Chen F."/>
            <person name="Chiyoda S."/>
            <person name="Chovatia M."/>
            <person name="Davies K."/>
            <person name="Delmans M."/>
            <person name="Demura T."/>
            <person name="Dierschke T."/>
            <person name="Dolan L."/>
            <person name="Dorantes-Acosta A."/>
            <person name="Eklund D."/>
            <person name="Florent S."/>
            <person name="Flores-Sandoval E."/>
            <person name="Fujiyama A."/>
            <person name="Fukuzawa H."/>
            <person name="Galik B."/>
            <person name="Grimanelli D."/>
            <person name="Grimwood J."/>
            <person name="Grossniklaus U."/>
            <person name="Hamada T."/>
            <person name="Haseloff J."/>
            <person name="Hetherington A."/>
            <person name="Higo A."/>
            <person name="Hirakawa Y."/>
            <person name="Hundley H."/>
            <person name="Ikeda Y."/>
            <person name="Inoue K."/>
            <person name="Inoue S."/>
            <person name="Ishida S."/>
            <person name="Jia Q."/>
            <person name="Kakita M."/>
            <person name="Kanazawa T."/>
            <person name="Kawai Y."/>
            <person name="Kawashima T."/>
            <person name="Kennedy M."/>
            <person name="Kinose K."/>
            <person name="Kinoshita T."/>
            <person name="Kohara Y."/>
            <person name="Koide E."/>
            <person name="Komatsu K."/>
            <person name="Kopischke S."/>
            <person name="Kubo M."/>
            <person name="Kyozuka J."/>
            <person name="Lagercrantz U."/>
            <person name="Lin S."/>
            <person name="Lindquist E."/>
            <person name="Lipzen A."/>
            <person name="Lu C."/>
            <person name="Luna E."/>
            <person name="Martienssen R."/>
            <person name="Minamino N."/>
            <person name="Mizutani M."/>
            <person name="Mizutani M."/>
            <person name="Mochizuki N."/>
            <person name="Monte I."/>
            <person name="Mosher R."/>
            <person name="Nagasaki H."/>
            <person name="Nakagami H."/>
            <person name="Naramoto S."/>
            <person name="Nishitani K."/>
            <person name="Ohtani M."/>
            <person name="Okamoto T."/>
            <person name="Okumura M."/>
            <person name="Phillips J."/>
            <person name="Pollak B."/>
            <person name="Reinders A."/>
            <person name="Roevekamp M."/>
            <person name="Sano R."/>
            <person name="Sawa S."/>
            <person name="Schmid M."/>
            <person name="Shirakawa M."/>
            <person name="Solano R."/>
            <person name="Spunde A."/>
            <person name="Suetsugu N."/>
            <person name="Sugano S."/>
            <person name="Sugiyama A."/>
            <person name="Sun R."/>
            <person name="Suzuki Y."/>
            <person name="Takenaka M."/>
            <person name="Takezawa D."/>
            <person name="Tomogane H."/>
            <person name="Tsuzuki M."/>
            <person name="Ueda T."/>
            <person name="Umeda M."/>
            <person name="Ward J."/>
            <person name="Watanabe Y."/>
            <person name="Yazaki K."/>
            <person name="Yokoyama R."/>
            <person name="Yoshitake Y."/>
            <person name="Yotsui I."/>
            <person name="Zachgo S."/>
            <person name="Schmutz J."/>
        </authorList>
    </citation>
    <scope>NUCLEOTIDE SEQUENCE [LARGE SCALE GENOMIC DNA]</scope>
    <source>
        <strain evidence="5">cv. B-3</strain>
    </source>
</reference>
<feature type="region of interest" description="Disordered" evidence="1">
    <location>
        <begin position="252"/>
        <end position="477"/>
    </location>
</feature>
<evidence type="ECO:0008006" key="6">
    <source>
        <dbReference type="Google" id="ProtNLM"/>
    </source>
</evidence>
<dbReference type="Proteomes" id="UP000264353">
    <property type="component" value="Chromosome A1"/>
</dbReference>
<feature type="compositionally biased region" description="Polar residues" evidence="1">
    <location>
        <begin position="397"/>
        <end position="411"/>
    </location>
</feature>
<dbReference type="Pfam" id="PF14111">
    <property type="entry name" value="DUF4283"/>
    <property type="match status" value="1"/>
</dbReference>
<dbReference type="Pfam" id="PF14392">
    <property type="entry name" value="zf-CCHC_4"/>
    <property type="match status" value="1"/>
</dbReference>
<organism evidence="4 5">
    <name type="scientific">Brassica campestris</name>
    <name type="common">Field mustard</name>
    <dbReference type="NCBI Taxonomy" id="3711"/>
    <lineage>
        <taxon>Eukaryota</taxon>
        <taxon>Viridiplantae</taxon>
        <taxon>Streptophyta</taxon>
        <taxon>Embryophyta</taxon>
        <taxon>Tracheophyta</taxon>
        <taxon>Spermatophyta</taxon>
        <taxon>Magnoliopsida</taxon>
        <taxon>eudicotyledons</taxon>
        <taxon>Gunneridae</taxon>
        <taxon>Pentapetalae</taxon>
        <taxon>rosids</taxon>
        <taxon>malvids</taxon>
        <taxon>Brassicales</taxon>
        <taxon>Brassicaceae</taxon>
        <taxon>Brassiceae</taxon>
        <taxon>Brassica</taxon>
    </lineage>
</organism>
<gene>
    <name evidence="4" type="ORF">BRARA_A01260</name>
</gene>
<name>A0A398ANM4_BRACM</name>
<feature type="compositionally biased region" description="Basic and acidic residues" evidence="1">
    <location>
        <begin position="321"/>
        <end position="355"/>
    </location>
</feature>
<feature type="compositionally biased region" description="Basic and acidic residues" evidence="1">
    <location>
        <begin position="384"/>
        <end position="394"/>
    </location>
</feature>
<dbReference type="InterPro" id="IPR025558">
    <property type="entry name" value="DUF4283"/>
</dbReference>
<evidence type="ECO:0000313" key="4">
    <source>
        <dbReference type="EMBL" id="RID78424.1"/>
    </source>
</evidence>